<keyword evidence="1" id="KW-0812">Transmembrane</keyword>
<protein>
    <recommendedName>
        <fullName evidence="4">DUF4064 domain-containing protein</fullName>
    </recommendedName>
</protein>
<name>A0A927CR84_9BACL</name>
<dbReference type="AlphaFoldDB" id="A0A927CR84"/>
<keyword evidence="1" id="KW-0472">Membrane</keyword>
<dbReference type="Proteomes" id="UP000632125">
    <property type="component" value="Unassembled WGS sequence"/>
</dbReference>
<dbReference type="EMBL" id="JACXIY010000033">
    <property type="protein sequence ID" value="MBD2871657.1"/>
    <property type="molecule type" value="Genomic_DNA"/>
</dbReference>
<evidence type="ECO:0000256" key="1">
    <source>
        <dbReference type="SAM" id="Phobius"/>
    </source>
</evidence>
<evidence type="ECO:0008006" key="4">
    <source>
        <dbReference type="Google" id="ProtNLM"/>
    </source>
</evidence>
<sequence length="109" mass="11263">MKAAGTLLLVTGIIEAVLGIPVLGGSIVLLSGYTVLFMTLILHIVTLVLCSQNQRPIAGSILGIVTSVLAWIPVLGMILHIASAVVLLIAATKKVEPPMPPYPPAPGSF</sequence>
<organism evidence="2 3">
    <name type="scientific">Paenibacillus arenilitoris</name>
    <dbReference type="NCBI Taxonomy" id="2772299"/>
    <lineage>
        <taxon>Bacteria</taxon>
        <taxon>Bacillati</taxon>
        <taxon>Bacillota</taxon>
        <taxon>Bacilli</taxon>
        <taxon>Bacillales</taxon>
        <taxon>Paenibacillaceae</taxon>
        <taxon>Paenibacillus</taxon>
    </lineage>
</organism>
<gene>
    <name evidence="2" type="ORF">IDH41_23995</name>
</gene>
<reference evidence="2" key="1">
    <citation type="submission" date="2020-09" db="EMBL/GenBank/DDBJ databases">
        <title>A novel bacterium of genus Paenibacillus, isolated from South China Sea.</title>
        <authorList>
            <person name="Huang H."/>
            <person name="Mo K."/>
            <person name="Hu Y."/>
        </authorList>
    </citation>
    <scope>NUCLEOTIDE SEQUENCE</scope>
    <source>
        <strain evidence="2">IB182493</strain>
    </source>
</reference>
<evidence type="ECO:0000313" key="3">
    <source>
        <dbReference type="Proteomes" id="UP000632125"/>
    </source>
</evidence>
<evidence type="ECO:0000313" key="2">
    <source>
        <dbReference type="EMBL" id="MBD2871657.1"/>
    </source>
</evidence>
<comment type="caution">
    <text evidence="2">The sequence shown here is derived from an EMBL/GenBank/DDBJ whole genome shotgun (WGS) entry which is preliminary data.</text>
</comment>
<keyword evidence="1" id="KW-1133">Transmembrane helix</keyword>
<feature type="transmembrane region" description="Helical" evidence="1">
    <location>
        <begin position="29"/>
        <end position="49"/>
    </location>
</feature>
<feature type="transmembrane region" description="Helical" evidence="1">
    <location>
        <begin position="61"/>
        <end position="91"/>
    </location>
</feature>
<keyword evidence="3" id="KW-1185">Reference proteome</keyword>
<proteinExistence type="predicted"/>
<dbReference type="RefSeq" id="WP_190865642.1">
    <property type="nucleotide sequence ID" value="NZ_JACXIY010000033.1"/>
</dbReference>
<accession>A0A927CR84</accession>